<feature type="compositionally biased region" description="Basic and acidic residues" evidence="1">
    <location>
        <begin position="339"/>
        <end position="349"/>
    </location>
</feature>
<dbReference type="Pfam" id="PF12751">
    <property type="entry name" value="Vac7"/>
    <property type="match status" value="2"/>
</dbReference>
<feature type="compositionally biased region" description="Polar residues" evidence="1">
    <location>
        <begin position="522"/>
        <end position="552"/>
    </location>
</feature>
<organism evidence="3 4">
    <name type="scientific">Phyllosticta citriasiana</name>
    <dbReference type="NCBI Taxonomy" id="595635"/>
    <lineage>
        <taxon>Eukaryota</taxon>
        <taxon>Fungi</taxon>
        <taxon>Dikarya</taxon>
        <taxon>Ascomycota</taxon>
        <taxon>Pezizomycotina</taxon>
        <taxon>Dothideomycetes</taxon>
        <taxon>Dothideomycetes incertae sedis</taxon>
        <taxon>Botryosphaeriales</taxon>
        <taxon>Phyllostictaceae</taxon>
        <taxon>Phyllosticta</taxon>
    </lineage>
</organism>
<evidence type="ECO:0000256" key="1">
    <source>
        <dbReference type="SAM" id="MobiDB-lite"/>
    </source>
</evidence>
<feature type="compositionally biased region" description="Acidic residues" evidence="1">
    <location>
        <begin position="916"/>
        <end position="926"/>
    </location>
</feature>
<feature type="compositionally biased region" description="Polar residues" evidence="1">
    <location>
        <begin position="243"/>
        <end position="260"/>
    </location>
</feature>
<dbReference type="PANTHER" id="PTHR28258">
    <property type="entry name" value="VACUOLAR SEGREGATION PROTEIN 7"/>
    <property type="match status" value="1"/>
</dbReference>
<feature type="compositionally biased region" description="Basic and acidic residues" evidence="1">
    <location>
        <begin position="357"/>
        <end position="369"/>
    </location>
</feature>
<feature type="compositionally biased region" description="Acidic residues" evidence="1">
    <location>
        <begin position="1038"/>
        <end position="1050"/>
    </location>
</feature>
<feature type="compositionally biased region" description="Polar residues" evidence="1">
    <location>
        <begin position="187"/>
        <end position="198"/>
    </location>
</feature>
<feature type="compositionally biased region" description="Polar residues" evidence="1">
    <location>
        <begin position="460"/>
        <end position="474"/>
    </location>
</feature>
<feature type="compositionally biased region" description="Polar residues" evidence="1">
    <location>
        <begin position="394"/>
        <end position="412"/>
    </location>
</feature>
<feature type="region of interest" description="Disordered" evidence="1">
    <location>
        <begin position="1"/>
        <end position="612"/>
    </location>
</feature>
<feature type="compositionally biased region" description="Polar residues" evidence="1">
    <location>
        <begin position="46"/>
        <end position="62"/>
    </location>
</feature>
<feature type="transmembrane region" description="Helical" evidence="2">
    <location>
        <begin position="797"/>
        <end position="820"/>
    </location>
</feature>
<proteinExistence type="predicted"/>
<keyword evidence="2" id="KW-0812">Transmembrane</keyword>
<gene>
    <name evidence="3" type="ORF">IWZ03DRAFT_41385</name>
</gene>
<evidence type="ECO:0000313" key="4">
    <source>
        <dbReference type="Proteomes" id="UP001363622"/>
    </source>
</evidence>
<feature type="compositionally biased region" description="Low complexity" evidence="1">
    <location>
        <begin position="664"/>
        <end position="676"/>
    </location>
</feature>
<keyword evidence="4" id="KW-1185">Reference proteome</keyword>
<comment type="caution">
    <text evidence="3">The sequence shown here is derived from an EMBL/GenBank/DDBJ whole genome shotgun (WGS) entry which is preliminary data.</text>
</comment>
<feature type="compositionally biased region" description="Polar residues" evidence="1">
    <location>
        <begin position="313"/>
        <end position="328"/>
    </location>
</feature>
<feature type="compositionally biased region" description="Polar residues" evidence="1">
    <location>
        <begin position="496"/>
        <end position="515"/>
    </location>
</feature>
<feature type="region of interest" description="Disordered" evidence="1">
    <location>
        <begin position="1035"/>
        <end position="1062"/>
    </location>
</feature>
<feature type="compositionally biased region" description="Low complexity" evidence="1">
    <location>
        <begin position="28"/>
        <end position="45"/>
    </location>
</feature>
<sequence length="1062" mass="113987">MADTDERFSSVTGLPETADPALYDDAPSAGAGATSNNTTTQSPSSLGPNKHSSTQTQVNVNQHRPRTPSAPPSAMSSPVQSRDTSPARQPSTSSVSSSSRPPLSTSTSQPHAHQPAMAGPARKVASRSRKNSHTNDVSPHRGATSTSLSGTGTTPSAAAIQRALASASTPQLQPPAAADASRVQRPAKSNSAGASGDSTPHWPVSPRIKSPPPSANTHSRRNSLRGQPAPSQLPPRRPDGPVATQSAPNIVVESTDSPPQSRHGRNETQPSEPEDPETMSRRGTLRGQGGSAPSLETVQEASLPATPGFDLLNVQSANAPSKQISSDETVVAVPTEAAKAQEAKARESGSESGSNNKSEDRGRSTDQKKTTHTPRPAGLPSRNSFTGLVPGKSRSVTEPSKNMTVETETVRSVPQGVIGQPQGGAVQGRGEPSGTLRLKPSNETIRPKKEKRKTVRKAPSITSGTGRYSLARNPNSHHNHPIQPDGRPEFGHRANTIPSLSNATDSGMQSSQSVRSAGLASPATSTQFSQSPPSARSNTSYSKYTYNRGTNDSPRKASSKADIFEAKVASAVDEADSSDSDETFVYESNPPDTHPRPSRHHSRTPSATSMASIVDHPRGGLRAIPGVVEGHRSVAGKRSMKFANNPYNNSNADDDGNDRYDGTIRGNHSRSSGSHSGFHHHIGRFGRNSNISNHLDDGSKSQHSRNRSVSGYTSRHGSQPGSPKFAGHSSRPSGHSHRKMGELSAYDMDGEGADDERTPLMGTVQRPRHRAMRSRASSNLRPYERYESRRRGCLRRFAGCFVLTIMVLLLAFGAVGFLFATTKPLYRVQVKEIQNVLASEQEIMLDLLVEAINPNIVAVSVEDMDVNIFAKSKHVGSEKFWREHPDGGSLGPIINPVAPRRSASAQSRKHDKRDDDPADPIEDPEGDSQTMLLGRIFHFDSPLNFDGDPLKRRPHYSIGELRLQKPGNKTEAGGTERWERVIQYPFELIVRGVLKYQLPLSSSTHTAPIGAVVAVHPEKGIQADGTMSVTQVWHASPGDEEEGDWDDWEGDWEHIELPPSSS</sequence>
<reference evidence="3 4" key="1">
    <citation type="submission" date="2024-04" db="EMBL/GenBank/DDBJ databases">
        <title>Phyllosticta paracitricarpa is synonymous to the EU quarantine fungus P. citricarpa based on phylogenomic analyses.</title>
        <authorList>
            <consortium name="Lawrence Berkeley National Laboratory"/>
            <person name="Van Ingen-Buijs V.A."/>
            <person name="Van Westerhoven A.C."/>
            <person name="Haridas S."/>
            <person name="Skiadas P."/>
            <person name="Martin F."/>
            <person name="Groenewald J.Z."/>
            <person name="Crous P.W."/>
            <person name="Seidl M.F."/>
        </authorList>
    </citation>
    <scope>NUCLEOTIDE SEQUENCE [LARGE SCALE GENOMIC DNA]</scope>
    <source>
        <strain evidence="3 4">CBS 123371</strain>
    </source>
</reference>
<keyword evidence="2" id="KW-1133">Transmembrane helix</keyword>
<feature type="compositionally biased region" description="Low complexity" evidence="1">
    <location>
        <begin position="86"/>
        <end position="110"/>
    </location>
</feature>
<feature type="compositionally biased region" description="Low complexity" evidence="1">
    <location>
        <begin position="142"/>
        <end position="168"/>
    </location>
</feature>
<accession>A0ABR1KEK8</accession>
<keyword evidence="2" id="KW-0472">Membrane</keyword>
<name>A0ABR1KEK8_9PEZI</name>
<feature type="compositionally biased region" description="Polar residues" evidence="1">
    <location>
        <begin position="707"/>
        <end position="721"/>
    </location>
</feature>
<protein>
    <submittedName>
        <fullName evidence="3">Vacuolar segregation subunit 7-domain-containing protein</fullName>
    </submittedName>
</protein>
<dbReference type="InterPro" id="IPR024260">
    <property type="entry name" value="Vac7"/>
</dbReference>
<evidence type="ECO:0000256" key="2">
    <source>
        <dbReference type="SAM" id="Phobius"/>
    </source>
</evidence>
<evidence type="ECO:0000313" key="3">
    <source>
        <dbReference type="EMBL" id="KAK7512880.1"/>
    </source>
</evidence>
<dbReference type="EMBL" id="JBBPHU010000010">
    <property type="protein sequence ID" value="KAK7512880.1"/>
    <property type="molecule type" value="Genomic_DNA"/>
</dbReference>
<feature type="region of interest" description="Disordered" evidence="1">
    <location>
        <begin position="880"/>
        <end position="927"/>
    </location>
</feature>
<feature type="region of interest" description="Disordered" evidence="1">
    <location>
        <begin position="637"/>
        <end position="739"/>
    </location>
</feature>
<dbReference type="Proteomes" id="UP001363622">
    <property type="component" value="Unassembled WGS sequence"/>
</dbReference>
<dbReference type="PANTHER" id="PTHR28258:SF1">
    <property type="entry name" value="VACUOLAR SEGREGATION PROTEIN 7"/>
    <property type="match status" value="1"/>
</dbReference>
<feature type="compositionally biased region" description="Acidic residues" evidence="1">
    <location>
        <begin position="573"/>
        <end position="584"/>
    </location>
</feature>